<evidence type="ECO:0000313" key="2">
    <source>
        <dbReference type="EMBL" id="PZO12151.1"/>
    </source>
</evidence>
<dbReference type="EMBL" id="QBMC01000157">
    <property type="protein sequence ID" value="PZO12151.1"/>
    <property type="molecule type" value="Genomic_DNA"/>
</dbReference>
<evidence type="ECO:0008006" key="4">
    <source>
        <dbReference type="Google" id="ProtNLM"/>
    </source>
</evidence>
<dbReference type="Proteomes" id="UP000249354">
    <property type="component" value="Unassembled WGS sequence"/>
</dbReference>
<comment type="caution">
    <text evidence="2">The sequence shown here is derived from an EMBL/GenBank/DDBJ whole genome shotgun (WGS) entry which is preliminary data.</text>
</comment>
<feature type="chain" id="PRO_5015888020" description="DUF2808 domain-containing protein" evidence="1">
    <location>
        <begin position="23"/>
        <end position="193"/>
    </location>
</feature>
<keyword evidence="1" id="KW-0732">Signal</keyword>
<organism evidence="2 3">
    <name type="scientific">Leptolyngbya foveolarum</name>
    <dbReference type="NCBI Taxonomy" id="47253"/>
    <lineage>
        <taxon>Bacteria</taxon>
        <taxon>Bacillati</taxon>
        <taxon>Cyanobacteriota</taxon>
        <taxon>Cyanophyceae</taxon>
        <taxon>Leptolyngbyales</taxon>
        <taxon>Leptolyngbyaceae</taxon>
        <taxon>Leptolyngbya group</taxon>
        <taxon>Leptolyngbya</taxon>
    </lineage>
</organism>
<dbReference type="InterPro" id="IPR021256">
    <property type="entry name" value="DUF2808"/>
</dbReference>
<protein>
    <recommendedName>
        <fullName evidence="4">DUF2808 domain-containing protein</fullName>
    </recommendedName>
</protein>
<name>A0A2W4VIX0_9CYAN</name>
<evidence type="ECO:0000256" key="1">
    <source>
        <dbReference type="SAM" id="SignalP"/>
    </source>
</evidence>
<sequence length="193" mass="21506">MAAKHSVFRLLSGLFLSGAAIATTLTILPTQPGFAQTSQGLTIFGGVDSEFRLPYTLRNNSPRNTRAAYFLRVPGTRVEAAVSRLRITYPDAFTDRNGVFDPENIQVLRGKGSKGREIPVDQVVWSEESGQIDIYMSEDIPADTSFVIAMKGIRNPDRFGMQRFNLQTESRGDVRARYIGTWELLVAEEMGNR</sequence>
<gene>
    <name evidence="2" type="ORF">DCF25_18090</name>
</gene>
<dbReference type="AlphaFoldDB" id="A0A2W4VIX0"/>
<dbReference type="Pfam" id="PF10989">
    <property type="entry name" value="DUF2808"/>
    <property type="match status" value="1"/>
</dbReference>
<accession>A0A2W4VIX0</accession>
<evidence type="ECO:0000313" key="3">
    <source>
        <dbReference type="Proteomes" id="UP000249354"/>
    </source>
</evidence>
<feature type="signal peptide" evidence="1">
    <location>
        <begin position="1"/>
        <end position="22"/>
    </location>
</feature>
<reference evidence="2 3" key="2">
    <citation type="submission" date="2018-06" db="EMBL/GenBank/DDBJ databases">
        <title>Metagenomic assembly of (sub)arctic Cyanobacteria and their associated microbiome from non-axenic cultures.</title>
        <authorList>
            <person name="Baurain D."/>
        </authorList>
    </citation>
    <scope>NUCLEOTIDE SEQUENCE [LARGE SCALE GENOMIC DNA]</scope>
    <source>
        <strain evidence="2">ULC129bin1</strain>
    </source>
</reference>
<proteinExistence type="predicted"/>
<reference evidence="3" key="1">
    <citation type="submission" date="2018-04" db="EMBL/GenBank/DDBJ databases">
        <authorList>
            <person name="Cornet L."/>
        </authorList>
    </citation>
    <scope>NUCLEOTIDE SEQUENCE [LARGE SCALE GENOMIC DNA]</scope>
</reference>